<feature type="domain" description="Pyridoxamine 5'-phosphate oxidase N-terminal" evidence="9">
    <location>
        <begin position="66"/>
        <end position="186"/>
    </location>
</feature>
<dbReference type="OrthoDB" id="303614at2759"/>
<dbReference type="AlphaFoldDB" id="A0A8H8QYZ6"/>
<dbReference type="PANTHER" id="PTHR10851">
    <property type="entry name" value="PYRIDOXINE-5-PHOSPHATE OXIDASE"/>
    <property type="match status" value="1"/>
</dbReference>
<dbReference type="Pfam" id="PF10590">
    <property type="entry name" value="PNP_phzG_C"/>
    <property type="match status" value="1"/>
</dbReference>
<evidence type="ECO:0000256" key="6">
    <source>
        <dbReference type="ARBA" id="ARBA00022643"/>
    </source>
</evidence>
<dbReference type="Gene3D" id="2.30.110.10">
    <property type="entry name" value="Electron Transport, Fmn-binding Protein, Chain A"/>
    <property type="match status" value="1"/>
</dbReference>
<dbReference type="EMBL" id="QGMH01000094">
    <property type="protein sequence ID" value="TVY25472.1"/>
    <property type="molecule type" value="Genomic_DNA"/>
</dbReference>
<comment type="cofactor">
    <cofactor evidence="1">
        <name>FMN</name>
        <dbReference type="ChEBI" id="CHEBI:58210"/>
    </cofactor>
</comment>
<dbReference type="GO" id="GO:0008615">
    <property type="term" value="P:pyridoxine biosynthetic process"/>
    <property type="evidence" value="ECO:0007669"/>
    <property type="project" value="InterPro"/>
</dbReference>
<evidence type="ECO:0000259" key="10">
    <source>
        <dbReference type="Pfam" id="PF10590"/>
    </source>
</evidence>
<dbReference type="GO" id="GO:0004733">
    <property type="term" value="F:pyridoxamine phosphate oxidase activity"/>
    <property type="evidence" value="ECO:0007669"/>
    <property type="project" value="UniProtKB-EC"/>
</dbReference>
<name>A0A8H8QYZ6_9HELO</name>
<comment type="pathway">
    <text evidence="2">Cofactor metabolism; pyridoxal 5'-phosphate salvage; pyridoxal 5'-phosphate from pyridoxamine 5'-phosphate: step 1/1.</text>
</comment>
<keyword evidence="6" id="KW-0288">FMN</keyword>
<evidence type="ECO:0000256" key="7">
    <source>
        <dbReference type="ARBA" id="ARBA00023002"/>
    </source>
</evidence>
<dbReference type="Pfam" id="PF01243">
    <property type="entry name" value="PNPOx_N"/>
    <property type="match status" value="1"/>
</dbReference>
<organism evidence="11 12">
    <name type="scientific">Lachnellula hyalina</name>
    <dbReference type="NCBI Taxonomy" id="1316788"/>
    <lineage>
        <taxon>Eukaryota</taxon>
        <taxon>Fungi</taxon>
        <taxon>Dikarya</taxon>
        <taxon>Ascomycota</taxon>
        <taxon>Pezizomycotina</taxon>
        <taxon>Leotiomycetes</taxon>
        <taxon>Helotiales</taxon>
        <taxon>Lachnaceae</taxon>
        <taxon>Lachnellula</taxon>
    </lineage>
</organism>
<keyword evidence="7" id="KW-0560">Oxidoreductase</keyword>
<feature type="region of interest" description="Disordered" evidence="8">
    <location>
        <begin position="235"/>
        <end position="254"/>
    </location>
</feature>
<dbReference type="InterPro" id="IPR011576">
    <property type="entry name" value="Pyridox_Oxase_N"/>
</dbReference>
<dbReference type="SUPFAM" id="SSF50475">
    <property type="entry name" value="FMN-binding split barrel"/>
    <property type="match status" value="1"/>
</dbReference>
<comment type="pathway">
    <text evidence="3">Cofactor metabolism; pyridoxal 5'-phosphate salvage; pyridoxal 5'-phosphate from pyridoxine 5'-phosphate: step 1/1.</text>
</comment>
<sequence>MRITPSLLIRSNLTKMALHPPQKADKLIFAPANDQTNSQADQYTKGALERSQLDPSPFTQFHSWFTHAQANGVHQPETVCLSTASLPSGRVSGRMVYLKELDSTGFVIYSNFETSKKARDVEGNKWASLTFWWRELERQVRVEGTVERLSSEESQVYFDTRIHGSRVGAWASRQSQVIADRSVLEDWVGKAEKRFEGEERIPVPEHWGGLRVKPVEVEFWQGRQSRLHDRFAYRKGEGKDGHGDGEWTIDRLSP</sequence>
<dbReference type="PANTHER" id="PTHR10851:SF0">
    <property type="entry name" value="PYRIDOXINE-5'-PHOSPHATE OXIDASE"/>
    <property type="match status" value="1"/>
</dbReference>
<evidence type="ECO:0000256" key="4">
    <source>
        <dbReference type="ARBA" id="ARBA00012801"/>
    </source>
</evidence>
<evidence type="ECO:0000256" key="1">
    <source>
        <dbReference type="ARBA" id="ARBA00001917"/>
    </source>
</evidence>
<dbReference type="PIRSF" id="PIRSF000190">
    <property type="entry name" value="Pyd_amn-ph_oxd"/>
    <property type="match status" value="1"/>
</dbReference>
<dbReference type="InterPro" id="IPR012349">
    <property type="entry name" value="Split_barrel_FMN-bd"/>
</dbReference>
<dbReference type="HAMAP" id="MF_01629">
    <property type="entry name" value="PdxH"/>
    <property type="match status" value="1"/>
</dbReference>
<evidence type="ECO:0000313" key="11">
    <source>
        <dbReference type="EMBL" id="TVY25472.1"/>
    </source>
</evidence>
<dbReference type="RefSeq" id="XP_031004260.1">
    <property type="nucleotide sequence ID" value="XM_031150701.1"/>
</dbReference>
<evidence type="ECO:0000256" key="8">
    <source>
        <dbReference type="SAM" id="MobiDB-lite"/>
    </source>
</evidence>
<evidence type="ECO:0000256" key="5">
    <source>
        <dbReference type="ARBA" id="ARBA00022630"/>
    </source>
</evidence>
<dbReference type="PROSITE" id="PS01064">
    <property type="entry name" value="PYRIDOX_OXIDASE"/>
    <property type="match status" value="1"/>
</dbReference>
<keyword evidence="12" id="KW-1185">Reference proteome</keyword>
<dbReference type="NCBIfam" id="NF004231">
    <property type="entry name" value="PRK05679.1"/>
    <property type="match status" value="1"/>
</dbReference>
<dbReference type="InterPro" id="IPR019740">
    <property type="entry name" value="Pyridox_Oxase_CS"/>
</dbReference>
<dbReference type="InterPro" id="IPR000659">
    <property type="entry name" value="Pyridox_Oxase"/>
</dbReference>
<dbReference type="InterPro" id="IPR019576">
    <property type="entry name" value="Pyridoxamine_oxidase_dimer_C"/>
</dbReference>
<comment type="caution">
    <text evidence="11">The sequence shown here is derived from an EMBL/GenBank/DDBJ whole genome shotgun (WGS) entry which is preliminary data.</text>
</comment>
<dbReference type="Proteomes" id="UP000431533">
    <property type="component" value="Unassembled WGS sequence"/>
</dbReference>
<protein>
    <recommendedName>
        <fullName evidence="4">pyridoxal 5'-phosphate synthase</fullName>
        <ecNumber evidence="4">1.4.3.5</ecNumber>
    </recommendedName>
</protein>
<evidence type="ECO:0000256" key="2">
    <source>
        <dbReference type="ARBA" id="ARBA00004738"/>
    </source>
</evidence>
<evidence type="ECO:0000313" key="12">
    <source>
        <dbReference type="Proteomes" id="UP000431533"/>
    </source>
</evidence>
<dbReference type="EC" id="1.4.3.5" evidence="4"/>
<dbReference type="GeneID" id="41985955"/>
<accession>A0A8H8QYZ6</accession>
<proteinExistence type="inferred from homology"/>
<keyword evidence="5" id="KW-0285">Flavoprotein</keyword>
<dbReference type="NCBIfam" id="TIGR00558">
    <property type="entry name" value="pdxH"/>
    <property type="match status" value="1"/>
</dbReference>
<evidence type="ECO:0000256" key="3">
    <source>
        <dbReference type="ARBA" id="ARBA00005037"/>
    </source>
</evidence>
<gene>
    <name evidence="11" type="ORF">LHYA1_G005757</name>
</gene>
<feature type="domain" description="Pyridoxine 5'-phosphate oxidase dimerisation C-terminal" evidence="10">
    <location>
        <begin position="207"/>
        <end position="254"/>
    </location>
</feature>
<reference evidence="11 12" key="1">
    <citation type="submission" date="2018-05" db="EMBL/GenBank/DDBJ databases">
        <title>Genome sequencing and assembly of the regulated plant pathogen Lachnellula willkommii and related sister species for the development of diagnostic species identification markers.</title>
        <authorList>
            <person name="Giroux E."/>
            <person name="Bilodeau G."/>
        </authorList>
    </citation>
    <scope>NUCLEOTIDE SEQUENCE [LARGE SCALE GENOMIC DNA]</scope>
    <source>
        <strain evidence="11 12">CBS 185.66</strain>
    </source>
</reference>
<dbReference type="UniPathway" id="UPA01068">
    <property type="reaction ID" value="UER00304"/>
</dbReference>
<evidence type="ECO:0000259" key="9">
    <source>
        <dbReference type="Pfam" id="PF01243"/>
    </source>
</evidence>
<dbReference type="GO" id="GO:0010181">
    <property type="term" value="F:FMN binding"/>
    <property type="evidence" value="ECO:0007669"/>
    <property type="project" value="InterPro"/>
</dbReference>